<dbReference type="HOGENOM" id="CLU_2238691_0_0_1"/>
<keyword evidence="2" id="KW-1185">Reference proteome</keyword>
<dbReference type="InParanoid" id="A0A0D1ZWG9"/>
<dbReference type="Proteomes" id="UP000053259">
    <property type="component" value="Unassembled WGS sequence"/>
</dbReference>
<evidence type="ECO:0000313" key="2">
    <source>
        <dbReference type="Proteomes" id="UP000053259"/>
    </source>
</evidence>
<reference evidence="1 2" key="1">
    <citation type="submission" date="2015-01" db="EMBL/GenBank/DDBJ databases">
        <title>The Genome Sequence of Ochroconis gallopava CBS43764.</title>
        <authorList>
            <consortium name="The Broad Institute Genomics Platform"/>
            <person name="Cuomo C."/>
            <person name="de Hoog S."/>
            <person name="Gorbushina A."/>
            <person name="Stielow B."/>
            <person name="Teixiera M."/>
            <person name="Abouelleil A."/>
            <person name="Chapman S.B."/>
            <person name="Priest M."/>
            <person name="Young S.K."/>
            <person name="Wortman J."/>
            <person name="Nusbaum C."/>
            <person name="Birren B."/>
        </authorList>
    </citation>
    <scope>NUCLEOTIDE SEQUENCE [LARGE SCALE GENOMIC DNA]</scope>
    <source>
        <strain evidence="1 2">CBS 43764</strain>
    </source>
</reference>
<protein>
    <submittedName>
        <fullName evidence="1">Uncharacterized protein</fullName>
    </submittedName>
</protein>
<accession>A0A0D1ZWG9</accession>
<dbReference type="VEuPathDB" id="FungiDB:PV09_09787"/>
<dbReference type="GeneID" id="27317760"/>
<proteinExistence type="predicted"/>
<gene>
    <name evidence="1" type="ORF">PV09_09787</name>
</gene>
<dbReference type="RefSeq" id="XP_016208249.1">
    <property type="nucleotide sequence ID" value="XM_016363923.1"/>
</dbReference>
<dbReference type="EMBL" id="KN847711">
    <property type="protein sequence ID" value="KIV98379.1"/>
    <property type="molecule type" value="Genomic_DNA"/>
</dbReference>
<sequence>MKTIRLTTTSLGKKTEQMMLVEPMPSSKIGHLWGSDAEFSHPPLTVEALVKGLETNIGCCLLLPTPSSRGSKLLLIDRPIPSYRSTSDTRYTAVYVRRGGWSNML</sequence>
<dbReference type="AlphaFoldDB" id="A0A0D1ZWG9"/>
<name>A0A0D1ZWG9_9PEZI</name>
<organism evidence="1 2">
    <name type="scientific">Verruconis gallopava</name>
    <dbReference type="NCBI Taxonomy" id="253628"/>
    <lineage>
        <taxon>Eukaryota</taxon>
        <taxon>Fungi</taxon>
        <taxon>Dikarya</taxon>
        <taxon>Ascomycota</taxon>
        <taxon>Pezizomycotina</taxon>
        <taxon>Dothideomycetes</taxon>
        <taxon>Pleosporomycetidae</taxon>
        <taxon>Venturiales</taxon>
        <taxon>Sympoventuriaceae</taxon>
        <taxon>Verruconis</taxon>
    </lineage>
</organism>
<evidence type="ECO:0000313" key="1">
    <source>
        <dbReference type="EMBL" id="KIV98379.1"/>
    </source>
</evidence>